<dbReference type="CDD" id="cd09274">
    <property type="entry name" value="RNase_HI_RT_Ty3"/>
    <property type="match status" value="1"/>
</dbReference>
<keyword evidence="4" id="KW-0548">Nucleotidyltransferase</keyword>
<evidence type="ECO:0000256" key="1">
    <source>
        <dbReference type="ARBA" id="ARBA00012493"/>
    </source>
</evidence>
<gene>
    <name evidence="7" type="primary">K02A2.6</name>
    <name evidence="7" type="ORF">T4B_1659</name>
</gene>
<evidence type="ECO:0000313" key="7">
    <source>
        <dbReference type="EMBL" id="KRZ01525.1"/>
    </source>
</evidence>
<dbReference type="PANTHER" id="PTHR37984:SF12">
    <property type="entry name" value="RIBONUCLEASE H"/>
    <property type="match status" value="1"/>
</dbReference>
<dbReference type="Pfam" id="PF14223">
    <property type="entry name" value="Retrotran_gag_2"/>
    <property type="match status" value="1"/>
</dbReference>
<proteinExistence type="predicted"/>
<dbReference type="SUPFAM" id="SSF56672">
    <property type="entry name" value="DNA/RNA polymerases"/>
    <property type="match status" value="1"/>
</dbReference>
<dbReference type="Proteomes" id="UP000054805">
    <property type="component" value="Unassembled WGS sequence"/>
</dbReference>
<accession>A0A0V1GTX1</accession>
<dbReference type="PROSITE" id="PS50994">
    <property type="entry name" value="INTEGRASE"/>
    <property type="match status" value="1"/>
</dbReference>
<dbReference type="Gene3D" id="1.10.340.70">
    <property type="match status" value="1"/>
</dbReference>
<dbReference type="EC" id="2.7.7.49" evidence="1"/>
<dbReference type="AlphaFoldDB" id="A0A0V1GTX1"/>
<evidence type="ECO:0000256" key="3">
    <source>
        <dbReference type="ARBA" id="ARBA00022759"/>
    </source>
</evidence>
<dbReference type="InterPro" id="IPR043502">
    <property type="entry name" value="DNA/RNA_pol_sf"/>
</dbReference>
<dbReference type="Pfam" id="PF00665">
    <property type="entry name" value="rve"/>
    <property type="match status" value="1"/>
</dbReference>
<dbReference type="GO" id="GO:0042575">
    <property type="term" value="C:DNA polymerase complex"/>
    <property type="evidence" value="ECO:0007669"/>
    <property type="project" value="UniProtKB-ARBA"/>
</dbReference>
<dbReference type="InterPro" id="IPR001584">
    <property type="entry name" value="Integrase_cat-core"/>
</dbReference>
<feature type="region of interest" description="Disordered" evidence="5">
    <location>
        <begin position="584"/>
        <end position="603"/>
    </location>
</feature>
<keyword evidence="4" id="KW-0808">Transferase</keyword>
<dbReference type="InterPro" id="IPR050951">
    <property type="entry name" value="Retrovirus_Pol_polyprotein"/>
</dbReference>
<dbReference type="GO" id="GO:0003964">
    <property type="term" value="F:RNA-directed DNA polymerase activity"/>
    <property type="evidence" value="ECO:0007669"/>
    <property type="project" value="UniProtKB-KW"/>
</dbReference>
<feature type="non-terminal residue" evidence="7">
    <location>
        <position position="969"/>
    </location>
</feature>
<dbReference type="InterPro" id="IPR036397">
    <property type="entry name" value="RNaseH_sf"/>
</dbReference>
<name>A0A0V1GTX1_TRIPS</name>
<keyword evidence="8" id="KW-1185">Reference proteome</keyword>
<dbReference type="GO" id="GO:0015074">
    <property type="term" value="P:DNA integration"/>
    <property type="evidence" value="ECO:0007669"/>
    <property type="project" value="InterPro"/>
</dbReference>
<dbReference type="GO" id="GO:0003676">
    <property type="term" value="F:nucleic acid binding"/>
    <property type="evidence" value="ECO:0007669"/>
    <property type="project" value="InterPro"/>
</dbReference>
<dbReference type="FunFam" id="3.10.20.370:FF:000001">
    <property type="entry name" value="Retrovirus-related Pol polyprotein from transposon 17.6-like protein"/>
    <property type="match status" value="1"/>
</dbReference>
<evidence type="ECO:0000259" key="6">
    <source>
        <dbReference type="PROSITE" id="PS50994"/>
    </source>
</evidence>
<comment type="caution">
    <text evidence="7">The sequence shown here is derived from an EMBL/GenBank/DDBJ whole genome shotgun (WGS) entry which is preliminary data.</text>
</comment>
<dbReference type="SUPFAM" id="SSF53098">
    <property type="entry name" value="Ribonuclease H-like"/>
    <property type="match status" value="1"/>
</dbReference>
<dbReference type="InterPro" id="IPR043128">
    <property type="entry name" value="Rev_trsase/Diguanyl_cyclase"/>
</dbReference>
<reference evidence="7 8" key="1">
    <citation type="submission" date="2015-01" db="EMBL/GenBank/DDBJ databases">
        <title>Evolution of Trichinella species and genotypes.</title>
        <authorList>
            <person name="Korhonen P.K."/>
            <person name="Edoardo P."/>
            <person name="Giuseppe L.R."/>
            <person name="Gasser R.B."/>
        </authorList>
    </citation>
    <scope>NUCLEOTIDE SEQUENCE [LARGE SCALE GENOMIC DNA]</scope>
    <source>
        <strain evidence="7">ISS588</strain>
    </source>
</reference>
<dbReference type="GO" id="GO:0004519">
    <property type="term" value="F:endonuclease activity"/>
    <property type="evidence" value="ECO:0007669"/>
    <property type="project" value="UniProtKB-KW"/>
</dbReference>
<dbReference type="Gene3D" id="3.30.70.270">
    <property type="match status" value="1"/>
</dbReference>
<dbReference type="Pfam" id="PF17919">
    <property type="entry name" value="RT_RNaseH_2"/>
    <property type="match status" value="1"/>
</dbReference>
<dbReference type="FunFam" id="3.30.420.10:FF:000063">
    <property type="entry name" value="Retrovirus-related Pol polyprotein from transposon 297-like Protein"/>
    <property type="match status" value="1"/>
</dbReference>
<evidence type="ECO:0000256" key="4">
    <source>
        <dbReference type="ARBA" id="ARBA00022918"/>
    </source>
</evidence>
<feature type="domain" description="Integrase catalytic" evidence="6">
    <location>
        <begin position="389"/>
        <end position="549"/>
    </location>
</feature>
<evidence type="ECO:0000313" key="8">
    <source>
        <dbReference type="Proteomes" id="UP000054805"/>
    </source>
</evidence>
<dbReference type="PANTHER" id="PTHR37984">
    <property type="entry name" value="PROTEIN CBG26694"/>
    <property type="match status" value="1"/>
</dbReference>
<keyword evidence="4" id="KW-0695">RNA-directed DNA polymerase</keyword>
<keyword evidence="2" id="KW-0540">Nuclease</keyword>
<dbReference type="InterPro" id="IPR041588">
    <property type="entry name" value="Integrase_H2C2"/>
</dbReference>
<dbReference type="EMBL" id="JYDS01000630">
    <property type="protein sequence ID" value="KRZ01525.1"/>
    <property type="molecule type" value="Genomic_DNA"/>
</dbReference>
<dbReference type="FunFam" id="3.30.70.270:FF:000026">
    <property type="entry name" value="Transposon Ty3-G Gag-Pol polyprotein"/>
    <property type="match status" value="1"/>
</dbReference>
<protein>
    <recommendedName>
        <fullName evidence="1">RNA-directed DNA polymerase</fullName>
        <ecNumber evidence="1">2.7.7.49</ecNumber>
    </recommendedName>
</protein>
<organism evidence="7 8">
    <name type="scientific">Trichinella pseudospiralis</name>
    <name type="common">Parasitic roundworm</name>
    <dbReference type="NCBI Taxonomy" id="6337"/>
    <lineage>
        <taxon>Eukaryota</taxon>
        <taxon>Metazoa</taxon>
        <taxon>Ecdysozoa</taxon>
        <taxon>Nematoda</taxon>
        <taxon>Enoplea</taxon>
        <taxon>Dorylaimia</taxon>
        <taxon>Trichinellida</taxon>
        <taxon>Trichinellidae</taxon>
        <taxon>Trichinella</taxon>
    </lineage>
</organism>
<dbReference type="Gene3D" id="3.30.420.10">
    <property type="entry name" value="Ribonuclease H-like superfamily/Ribonuclease H"/>
    <property type="match status" value="1"/>
</dbReference>
<evidence type="ECO:0000256" key="2">
    <source>
        <dbReference type="ARBA" id="ARBA00022722"/>
    </source>
</evidence>
<keyword evidence="3" id="KW-0378">Hydrolase</keyword>
<dbReference type="InterPro" id="IPR012337">
    <property type="entry name" value="RNaseH-like_sf"/>
</dbReference>
<dbReference type="InterPro" id="IPR041577">
    <property type="entry name" value="RT_RNaseH_2"/>
</dbReference>
<sequence length="969" mass="110351">MSLIKPSLAFKECCHTSTTSSLQQKPFFTALQKQDCDLNQISFEVDATGIHPAKAKVQAIHDAPTPKNKQQLQAFLGLLNFYYSFLKNKATVAEPLHRLLDKNARWTWTGKHEKAFKDVKRLLSVLTHYDGKKPLVLVCDASPHGIGAVLCHKLSSTQEIPIAFYSRTLSATERIYAQIDKEALAVIAGVKKFHEYLYGRQFIIITDCKPLLSPRMLRWLIFLNAYDYVINYRPDKEIANADALSRLPKQSTENNDPQNSVILLLETIDNFPLHSKDIARITAKDPILTRILSWAWRGWPKSVSDERLKPYVTRQHEISIHNGCLLWSSRVIIPLQARHKILKELHIGHSGIEQMKALARSYVWWPKMDSEIENLVRKCELCQQSRASPPHAPVHKWESPRIPWTRIHVNLAGPIYGKNFLIVVDSFSKWLEVRQLKNTTSESVISCLRQIFSIHGLPDIIGSDNGTQFTSHTFQEYLNKGGIRHITSAPFHPFSNGEAERMVRSTKEFIKKMTQRDWEYNLANFLFCQHVTPSTTTGKSPAELLMNRRLRTDYNQTSYRVTHTEDGQLWRRHIDQLRKRYVTTEQNHSAEKDESQEDETAERTVEAIPEEHTAVATTPREETAAASSSPAIVFTSPVSMRSCFPRSLWCALFSLCVRYLSFSYTTSMVLASAVGGLLESKHFDSTNYSGRKFAMKNYLVDGSLWHCVENENADHGLNQRALAEINLSIKPCASGNVRKDVTAKQAWRKLRCVYEDNGLVSRIGLYSSLFKTCFEECELMTAYIDNITEAIGKPRDNETVGGIILGGLLIEFQPLILCIQGSNQKIMFNNWLCKDESCAFVSHSAKKKLKERYINANFAACCLLIQKATNGDRLIHRFRRHEASDSLRRLDGSVQWLHYIHNAYCQWNSIATKGCDVVKIPLTTEKTMVSHNVRPAPELALNLLSVSQIATQKKTLMFDEYGCQIVDIA</sequence>
<dbReference type="Pfam" id="PF17921">
    <property type="entry name" value="Integrase_H2C2"/>
    <property type="match status" value="1"/>
</dbReference>
<evidence type="ECO:0000256" key="5">
    <source>
        <dbReference type="SAM" id="MobiDB-lite"/>
    </source>
</evidence>
<dbReference type="FunFam" id="1.10.340.70:FF:000003">
    <property type="entry name" value="Protein CBG25708"/>
    <property type="match status" value="1"/>
</dbReference>
<keyword evidence="3" id="KW-0255">Endonuclease</keyword>